<accession>A0A1M7RAF8</accession>
<keyword evidence="2" id="KW-1185">Reference proteome</keyword>
<dbReference type="SUPFAM" id="SSF48452">
    <property type="entry name" value="TPR-like"/>
    <property type="match status" value="1"/>
</dbReference>
<proteinExistence type="predicted"/>
<dbReference type="RefSeq" id="WP_072789221.1">
    <property type="nucleotide sequence ID" value="NZ_FRCX01000015.1"/>
</dbReference>
<evidence type="ECO:0000313" key="1">
    <source>
        <dbReference type="EMBL" id="SHN43028.1"/>
    </source>
</evidence>
<evidence type="ECO:0000313" key="2">
    <source>
        <dbReference type="Proteomes" id="UP000184339"/>
    </source>
</evidence>
<gene>
    <name evidence="1" type="ORF">SAMN05192549_115159</name>
</gene>
<sequence length="479" mass="52645">MDTSSDQKIITGDVYVGQNGTVTISQEIGLSKADFEELLRVREQDLSKLYEARERLTAQECQRLEQSLAQTKSSMANSSAQFTSQIKDLQQTLVDLGGDKIQAYQQARSINDTALAEVYLKQSLAQLAETHAMQAYRAATLAIERFDFEGGLKHSRMAVYLQPDNVQYLLGLATHALRSGLLDEASDSFAAAAAAAPLNMNLLRMGFFIPPDYHRLDFAEFLINYRPSDERASQILCAYVPFLDALDATAPYATERIRKLCMQAGIEVAASSVSPTADSEGIDVDNRVDAKSECERQLAMIKNEVPIDPFRVGIAHINLGGALAKSGDYDGTEQAWHGARLALGEDHPFVLNSIDNFAKHAENAGDLDVALRWRERALELAVLHVAPFSTQAVNIRQSIAQTAIELGRPGRALTCLRELLAAADDRKIEHWTPSDYDGLRTSIQTLEELEKGAAPALGVPPDTRRGGWFKSVFGRFGGR</sequence>
<dbReference type="OrthoDB" id="8112610at2"/>
<dbReference type="AlphaFoldDB" id="A0A1M7RAF8"/>
<dbReference type="EMBL" id="FRCX01000015">
    <property type="protein sequence ID" value="SHN43028.1"/>
    <property type="molecule type" value="Genomic_DNA"/>
</dbReference>
<evidence type="ECO:0008006" key="3">
    <source>
        <dbReference type="Google" id="ProtNLM"/>
    </source>
</evidence>
<dbReference type="InterPro" id="IPR011990">
    <property type="entry name" value="TPR-like_helical_dom_sf"/>
</dbReference>
<name>A0A1M7RAF8_9BURK</name>
<reference evidence="2" key="1">
    <citation type="submission" date="2016-11" db="EMBL/GenBank/DDBJ databases">
        <authorList>
            <person name="Varghese N."/>
            <person name="Submissions S."/>
        </authorList>
    </citation>
    <scope>NUCLEOTIDE SEQUENCE [LARGE SCALE GENOMIC DNA]</scope>
    <source>
        <strain evidence="2">Sac-22</strain>
    </source>
</reference>
<dbReference type="Proteomes" id="UP000184339">
    <property type="component" value="Unassembled WGS sequence"/>
</dbReference>
<dbReference type="Gene3D" id="1.25.40.10">
    <property type="entry name" value="Tetratricopeptide repeat domain"/>
    <property type="match status" value="1"/>
</dbReference>
<organism evidence="1 2">
    <name type="scientific">Duganella sacchari</name>
    <dbReference type="NCBI Taxonomy" id="551987"/>
    <lineage>
        <taxon>Bacteria</taxon>
        <taxon>Pseudomonadati</taxon>
        <taxon>Pseudomonadota</taxon>
        <taxon>Betaproteobacteria</taxon>
        <taxon>Burkholderiales</taxon>
        <taxon>Oxalobacteraceae</taxon>
        <taxon>Telluria group</taxon>
        <taxon>Duganella</taxon>
    </lineage>
</organism>
<protein>
    <recommendedName>
        <fullName evidence="3">Tetratricopeptide repeat-containing protein</fullName>
    </recommendedName>
</protein>